<dbReference type="EMBL" id="KV441410">
    <property type="protein sequence ID" value="OAF55259.2"/>
    <property type="molecule type" value="Genomic_DNA"/>
</dbReference>
<dbReference type="InterPro" id="IPR019407">
    <property type="entry name" value="CTU2"/>
</dbReference>
<dbReference type="GO" id="GO:0016783">
    <property type="term" value="F:sulfurtransferase activity"/>
    <property type="evidence" value="ECO:0007669"/>
    <property type="project" value="TreeGrafter"/>
</dbReference>
<dbReference type="GeneID" id="36291155"/>
<dbReference type="VEuPathDB" id="FungiDB:GMDG_07183"/>
<dbReference type="GO" id="GO:0005829">
    <property type="term" value="C:cytosol"/>
    <property type="evidence" value="ECO:0007669"/>
    <property type="project" value="TreeGrafter"/>
</dbReference>
<sequence>MRGQFIPAIPRSSYVEHSITKYPSYHRHKSPAPSFSPPSNLPSPPLCPHAPSGIPSPRRTTAAASYSATQLSTTRLADKTLTETPKGQGFSLPWQVSDGTSPFGDNLSFNYPMRDLLKKELVAFTKLTSPRLADIVLPVNTKSALSTSSKTTTIDDLMTQYFESVDITRTLWRMSF</sequence>
<dbReference type="PANTHER" id="PTHR20882">
    <property type="entry name" value="CYTOPLASMIC TRNA 2-THIOLATION PROTEIN 2"/>
    <property type="match status" value="1"/>
</dbReference>
<gene>
    <name evidence="4" type="primary">NCS2_2</name>
    <name evidence="4" type="ORF">VC83_08112</name>
</gene>
<evidence type="ECO:0000313" key="4">
    <source>
        <dbReference type="EMBL" id="OAF55259.2"/>
    </source>
</evidence>
<name>A0A176ZZ10_9PEZI</name>
<feature type="region of interest" description="Disordered" evidence="3">
    <location>
        <begin position="25"/>
        <end position="62"/>
    </location>
</feature>
<protein>
    <submittedName>
        <fullName evidence="4">Cytoplasmic tRNA 2-thiolation protein 2</fullName>
    </submittedName>
</protein>
<dbReference type="eggNOG" id="KOG2594">
    <property type="taxonomic scope" value="Eukaryota"/>
</dbReference>
<keyword evidence="1" id="KW-0963">Cytoplasm</keyword>
<organism evidence="4">
    <name type="scientific">Pseudogymnoascus destructans</name>
    <dbReference type="NCBI Taxonomy" id="655981"/>
    <lineage>
        <taxon>Eukaryota</taxon>
        <taxon>Fungi</taxon>
        <taxon>Dikarya</taxon>
        <taxon>Ascomycota</taxon>
        <taxon>Pezizomycotina</taxon>
        <taxon>Leotiomycetes</taxon>
        <taxon>Thelebolales</taxon>
        <taxon>Thelebolaceae</taxon>
        <taxon>Pseudogymnoascus</taxon>
    </lineage>
</organism>
<keyword evidence="2" id="KW-0819">tRNA processing</keyword>
<evidence type="ECO:0000256" key="3">
    <source>
        <dbReference type="SAM" id="MobiDB-lite"/>
    </source>
</evidence>
<dbReference type="Proteomes" id="UP000077154">
    <property type="component" value="Unassembled WGS sequence"/>
</dbReference>
<evidence type="ECO:0000256" key="2">
    <source>
        <dbReference type="ARBA" id="ARBA00022694"/>
    </source>
</evidence>
<dbReference type="OrthoDB" id="25129at2759"/>
<dbReference type="AlphaFoldDB" id="A0A176ZZ10"/>
<accession>A0A176ZZ10</accession>
<feature type="compositionally biased region" description="Pro residues" evidence="3">
    <location>
        <begin position="34"/>
        <end position="48"/>
    </location>
</feature>
<dbReference type="GO" id="GO:0002143">
    <property type="term" value="P:tRNA wobble position uridine thiolation"/>
    <property type="evidence" value="ECO:0007669"/>
    <property type="project" value="TreeGrafter"/>
</dbReference>
<dbReference type="RefSeq" id="XP_024320560.1">
    <property type="nucleotide sequence ID" value="XM_024471673.1"/>
</dbReference>
<evidence type="ECO:0000256" key="1">
    <source>
        <dbReference type="ARBA" id="ARBA00022490"/>
    </source>
</evidence>
<dbReference type="GO" id="GO:0000049">
    <property type="term" value="F:tRNA binding"/>
    <property type="evidence" value="ECO:0007669"/>
    <property type="project" value="InterPro"/>
</dbReference>
<reference evidence="4" key="1">
    <citation type="submission" date="2016-03" db="EMBL/GenBank/DDBJ databases">
        <title>Updated assembly of Pseudogymnoascus destructans, the fungus causing white-nose syndrome of bats.</title>
        <authorList>
            <person name="Palmer J.M."/>
            <person name="Drees K.P."/>
            <person name="Foster J.T."/>
            <person name="Lindner D.L."/>
        </authorList>
    </citation>
    <scope>NUCLEOTIDE SEQUENCE [LARGE SCALE GENOMIC DNA]</scope>
    <source>
        <strain evidence="4">20631-21</strain>
    </source>
</reference>
<proteinExistence type="predicted"/>
<dbReference type="PANTHER" id="PTHR20882:SF14">
    <property type="entry name" value="CYTOPLASMIC TRNA 2-THIOLATION PROTEIN 2"/>
    <property type="match status" value="1"/>
</dbReference>